<dbReference type="SMART" id="SM00342">
    <property type="entry name" value="HTH_ARAC"/>
    <property type="match status" value="1"/>
</dbReference>
<dbReference type="SUPFAM" id="SSF46689">
    <property type="entry name" value="Homeodomain-like"/>
    <property type="match status" value="2"/>
</dbReference>
<reference evidence="6 7" key="1">
    <citation type="submission" date="2020-08" db="EMBL/GenBank/DDBJ databases">
        <title>Sequencing the genomes of 1000 actinobacteria strains.</title>
        <authorList>
            <person name="Klenk H.-P."/>
        </authorList>
    </citation>
    <scope>NUCLEOTIDE SEQUENCE [LARGE SCALE GENOMIC DNA]</scope>
    <source>
        <strain evidence="6 7">DSM 20419</strain>
    </source>
</reference>
<evidence type="ECO:0000256" key="2">
    <source>
        <dbReference type="ARBA" id="ARBA00023125"/>
    </source>
</evidence>
<comment type="caution">
    <text evidence="6">The sequence shown here is derived from an EMBL/GenBank/DDBJ whole genome shotgun (WGS) entry which is preliminary data.</text>
</comment>
<evidence type="ECO:0000313" key="6">
    <source>
        <dbReference type="EMBL" id="MBB2957879.1"/>
    </source>
</evidence>
<dbReference type="AlphaFoldDB" id="A0A7W4UNV0"/>
<dbReference type="EMBL" id="JACHWJ010000003">
    <property type="protein sequence ID" value="MBB2957879.1"/>
    <property type="molecule type" value="Genomic_DNA"/>
</dbReference>
<dbReference type="InterPro" id="IPR009057">
    <property type="entry name" value="Homeodomain-like_sf"/>
</dbReference>
<organism evidence="6 7">
    <name type="scientific">Pseudoclavibacter helvolus</name>
    <dbReference type="NCBI Taxonomy" id="255205"/>
    <lineage>
        <taxon>Bacteria</taxon>
        <taxon>Bacillati</taxon>
        <taxon>Actinomycetota</taxon>
        <taxon>Actinomycetes</taxon>
        <taxon>Micrococcales</taxon>
        <taxon>Microbacteriaceae</taxon>
        <taxon>Pseudoclavibacter</taxon>
    </lineage>
</organism>
<dbReference type="PANTHER" id="PTHR43280:SF27">
    <property type="entry name" value="TRANSCRIPTIONAL REGULATOR MTLR"/>
    <property type="match status" value="1"/>
</dbReference>
<evidence type="ECO:0000256" key="3">
    <source>
        <dbReference type="ARBA" id="ARBA00023163"/>
    </source>
</evidence>
<sequence>MTVVVEEFDAASSPLRGRGPVPEVVVPDPGSMFRWHEHDYPHPLARWHSHPEIEVHLIRAGTGLGFVGDHIGRFEAGHLVLVGSDLPHNWISELAEGQQLPGRDVVLQIHPERMQGLAHVAPEAREVVALFRDAARGIEFFGATASAAAMHLEAVGVTRGSARLAHLFSLFETLAAGPAGERRLLSSGATLPEADMTAHLKVDAAIRYITEHLDGEVRLGAAAAHVGMAPSALSRFFRRTAGRGFAETVRRLRVIRACALLEETTLPIADICYSSGFQNLSNFNRQFRAETGTTPGAYRRGSSGGRVSHSGSG</sequence>
<feature type="domain" description="HTH araC/xylS-type" evidence="5">
    <location>
        <begin position="203"/>
        <end position="301"/>
    </location>
</feature>
<dbReference type="PROSITE" id="PS01124">
    <property type="entry name" value="HTH_ARAC_FAMILY_2"/>
    <property type="match status" value="1"/>
</dbReference>
<keyword evidence="1" id="KW-0805">Transcription regulation</keyword>
<gene>
    <name evidence="6" type="ORF">FHX72_002024</name>
</gene>
<dbReference type="InterPro" id="IPR011051">
    <property type="entry name" value="RmlC_Cupin_sf"/>
</dbReference>
<dbReference type="GO" id="GO:0043565">
    <property type="term" value="F:sequence-specific DNA binding"/>
    <property type="evidence" value="ECO:0007669"/>
    <property type="project" value="InterPro"/>
</dbReference>
<name>A0A7W4UNV0_9MICO</name>
<accession>A0A7W4UNV0</accession>
<evidence type="ECO:0000259" key="5">
    <source>
        <dbReference type="PROSITE" id="PS01124"/>
    </source>
</evidence>
<keyword evidence="7" id="KW-1185">Reference proteome</keyword>
<dbReference type="Pfam" id="PF12833">
    <property type="entry name" value="HTH_18"/>
    <property type="match status" value="1"/>
</dbReference>
<dbReference type="PANTHER" id="PTHR43280">
    <property type="entry name" value="ARAC-FAMILY TRANSCRIPTIONAL REGULATOR"/>
    <property type="match status" value="1"/>
</dbReference>
<feature type="region of interest" description="Disordered" evidence="4">
    <location>
        <begin position="291"/>
        <end position="313"/>
    </location>
</feature>
<feature type="compositionally biased region" description="Low complexity" evidence="4">
    <location>
        <begin position="299"/>
        <end position="313"/>
    </location>
</feature>
<dbReference type="GO" id="GO:0003700">
    <property type="term" value="F:DNA-binding transcription factor activity"/>
    <property type="evidence" value="ECO:0007669"/>
    <property type="project" value="InterPro"/>
</dbReference>
<dbReference type="SUPFAM" id="SSF51182">
    <property type="entry name" value="RmlC-like cupins"/>
    <property type="match status" value="1"/>
</dbReference>
<keyword evidence="3" id="KW-0804">Transcription</keyword>
<proteinExistence type="predicted"/>
<evidence type="ECO:0000256" key="4">
    <source>
        <dbReference type="SAM" id="MobiDB-lite"/>
    </source>
</evidence>
<dbReference type="Proteomes" id="UP000545286">
    <property type="component" value="Unassembled WGS sequence"/>
</dbReference>
<dbReference type="Gene3D" id="1.10.10.60">
    <property type="entry name" value="Homeodomain-like"/>
    <property type="match status" value="1"/>
</dbReference>
<protein>
    <submittedName>
        <fullName evidence="6">AraC-like DNA-binding protein</fullName>
    </submittedName>
</protein>
<dbReference type="CDD" id="cd06976">
    <property type="entry name" value="cupin_MtlR-like_N"/>
    <property type="match status" value="1"/>
</dbReference>
<dbReference type="RefSeq" id="WP_183624728.1">
    <property type="nucleotide sequence ID" value="NZ_JACHWJ010000003.1"/>
</dbReference>
<dbReference type="PROSITE" id="PS00041">
    <property type="entry name" value="HTH_ARAC_FAMILY_1"/>
    <property type="match status" value="1"/>
</dbReference>
<evidence type="ECO:0000256" key="1">
    <source>
        <dbReference type="ARBA" id="ARBA00023015"/>
    </source>
</evidence>
<keyword evidence="2 6" id="KW-0238">DNA-binding</keyword>
<dbReference type="InterPro" id="IPR018062">
    <property type="entry name" value="HTH_AraC-typ_CS"/>
</dbReference>
<dbReference type="InterPro" id="IPR018060">
    <property type="entry name" value="HTH_AraC"/>
</dbReference>
<evidence type="ECO:0000313" key="7">
    <source>
        <dbReference type="Proteomes" id="UP000545286"/>
    </source>
</evidence>